<evidence type="ECO:0000313" key="2">
    <source>
        <dbReference type="EMBL" id="GIX88728.1"/>
    </source>
</evidence>
<organism evidence="2 3">
    <name type="scientific">Caerostris darwini</name>
    <dbReference type="NCBI Taxonomy" id="1538125"/>
    <lineage>
        <taxon>Eukaryota</taxon>
        <taxon>Metazoa</taxon>
        <taxon>Ecdysozoa</taxon>
        <taxon>Arthropoda</taxon>
        <taxon>Chelicerata</taxon>
        <taxon>Arachnida</taxon>
        <taxon>Araneae</taxon>
        <taxon>Araneomorphae</taxon>
        <taxon>Entelegynae</taxon>
        <taxon>Araneoidea</taxon>
        <taxon>Araneidae</taxon>
        <taxon>Caerostris</taxon>
    </lineage>
</organism>
<dbReference type="EMBL" id="BPLQ01002108">
    <property type="protein sequence ID" value="GIX88728.1"/>
    <property type="molecule type" value="Genomic_DNA"/>
</dbReference>
<feature type="region of interest" description="Disordered" evidence="1">
    <location>
        <begin position="74"/>
        <end position="93"/>
    </location>
</feature>
<dbReference type="Proteomes" id="UP001054837">
    <property type="component" value="Unassembled WGS sequence"/>
</dbReference>
<evidence type="ECO:0000256" key="1">
    <source>
        <dbReference type="SAM" id="MobiDB-lite"/>
    </source>
</evidence>
<dbReference type="AlphaFoldDB" id="A0AAV4NYA1"/>
<evidence type="ECO:0000313" key="3">
    <source>
        <dbReference type="Proteomes" id="UP001054837"/>
    </source>
</evidence>
<gene>
    <name evidence="2" type="ORF">CDAR_165031</name>
</gene>
<keyword evidence="3" id="KW-1185">Reference proteome</keyword>
<reference evidence="2 3" key="1">
    <citation type="submission" date="2021-06" db="EMBL/GenBank/DDBJ databases">
        <title>Caerostris darwini draft genome.</title>
        <authorList>
            <person name="Kono N."/>
            <person name="Arakawa K."/>
        </authorList>
    </citation>
    <scope>NUCLEOTIDE SEQUENCE [LARGE SCALE GENOMIC DNA]</scope>
</reference>
<sequence>MSTSIKKKNSTSPQFDEEMGRIKCWALHRAMCLSPGDGNISKDIQEIITIKSVTSDGTNDNTELSRTMCQDVEKRKNHYCPTDPKKSSLLPTPQSSTKWQTVLRFPLVISSASQQQMNKTSPIQDLLSQQMFTSKLSMDIHPATHTRN</sequence>
<comment type="caution">
    <text evidence="2">The sequence shown here is derived from an EMBL/GenBank/DDBJ whole genome shotgun (WGS) entry which is preliminary data.</text>
</comment>
<proteinExistence type="predicted"/>
<accession>A0AAV4NYA1</accession>
<protein>
    <submittedName>
        <fullName evidence="2">Uncharacterized protein</fullName>
    </submittedName>
</protein>
<name>A0AAV4NYA1_9ARAC</name>